<protein>
    <submittedName>
        <fullName evidence="2">Uncharacterized protein</fullName>
    </submittedName>
</protein>
<accession>A0A5J9WSJ3</accession>
<gene>
    <name evidence="2" type="ORF">EJB05_02515</name>
</gene>
<dbReference type="Proteomes" id="UP000324897">
    <property type="component" value="Chromosome 6"/>
</dbReference>
<organism evidence="2 3">
    <name type="scientific">Eragrostis curvula</name>
    <name type="common">weeping love grass</name>
    <dbReference type="NCBI Taxonomy" id="38414"/>
    <lineage>
        <taxon>Eukaryota</taxon>
        <taxon>Viridiplantae</taxon>
        <taxon>Streptophyta</taxon>
        <taxon>Embryophyta</taxon>
        <taxon>Tracheophyta</taxon>
        <taxon>Spermatophyta</taxon>
        <taxon>Magnoliopsida</taxon>
        <taxon>Liliopsida</taxon>
        <taxon>Poales</taxon>
        <taxon>Poaceae</taxon>
        <taxon>PACMAD clade</taxon>
        <taxon>Chloridoideae</taxon>
        <taxon>Eragrostideae</taxon>
        <taxon>Eragrostidinae</taxon>
        <taxon>Eragrostis</taxon>
    </lineage>
</organism>
<dbReference type="OrthoDB" id="368507at2759"/>
<comment type="caution">
    <text evidence="2">The sequence shown here is derived from an EMBL/GenBank/DDBJ whole genome shotgun (WGS) entry which is preliminary data.</text>
</comment>
<dbReference type="EMBL" id="RWGY01000002">
    <property type="protein sequence ID" value="TVU51108.1"/>
    <property type="molecule type" value="Genomic_DNA"/>
</dbReference>
<evidence type="ECO:0000256" key="1">
    <source>
        <dbReference type="SAM" id="MobiDB-lite"/>
    </source>
</evidence>
<dbReference type="AlphaFoldDB" id="A0A5J9WSJ3"/>
<evidence type="ECO:0000313" key="2">
    <source>
        <dbReference type="EMBL" id="TVU51108.1"/>
    </source>
</evidence>
<feature type="non-terminal residue" evidence="2">
    <location>
        <position position="1"/>
    </location>
</feature>
<evidence type="ECO:0000313" key="3">
    <source>
        <dbReference type="Proteomes" id="UP000324897"/>
    </source>
</evidence>
<proteinExistence type="predicted"/>
<dbReference type="Gramene" id="TVU51108">
    <property type="protein sequence ID" value="TVU51108"/>
    <property type="gene ID" value="EJB05_02515"/>
</dbReference>
<feature type="region of interest" description="Disordered" evidence="1">
    <location>
        <begin position="13"/>
        <end position="36"/>
    </location>
</feature>
<sequence length="81" mass="8845">MSLEDLRASFPELAAGSQIRTDNQTGSSGDPSSEGAVQVTCFTEDLHDVTLHFQITRFSKQCAVILALRYIAHSYPACQIV</sequence>
<feature type="compositionally biased region" description="Polar residues" evidence="1">
    <location>
        <begin position="18"/>
        <end position="31"/>
    </location>
</feature>
<reference evidence="2 3" key="1">
    <citation type="journal article" date="2019" name="Sci. Rep.">
        <title>A high-quality genome of Eragrostis curvula grass provides insights into Poaceae evolution and supports new strategies to enhance forage quality.</title>
        <authorList>
            <person name="Carballo J."/>
            <person name="Santos B.A.C.M."/>
            <person name="Zappacosta D."/>
            <person name="Garbus I."/>
            <person name="Selva J.P."/>
            <person name="Gallo C.A."/>
            <person name="Diaz A."/>
            <person name="Albertini E."/>
            <person name="Caccamo M."/>
            <person name="Echenique V."/>
        </authorList>
    </citation>
    <scope>NUCLEOTIDE SEQUENCE [LARGE SCALE GENOMIC DNA]</scope>
    <source>
        <strain evidence="3">cv. Victoria</strain>
        <tissue evidence="2">Leaf</tissue>
    </source>
</reference>
<keyword evidence="3" id="KW-1185">Reference proteome</keyword>
<name>A0A5J9WSJ3_9POAL</name>